<comment type="catalytic activity">
    <reaction evidence="10">
        <text>4-(phosphooxy)-L-threonine + 2-oxoglutarate = (R)-3-hydroxy-2-oxo-4-phosphooxybutanoate + L-glutamate</text>
        <dbReference type="Rhea" id="RHEA:16573"/>
        <dbReference type="ChEBI" id="CHEBI:16810"/>
        <dbReference type="ChEBI" id="CHEBI:29985"/>
        <dbReference type="ChEBI" id="CHEBI:58452"/>
        <dbReference type="ChEBI" id="CHEBI:58538"/>
        <dbReference type="EC" id="2.6.1.52"/>
    </reaction>
</comment>
<evidence type="ECO:0000256" key="9">
    <source>
        <dbReference type="ARBA" id="ARBA00023299"/>
    </source>
</evidence>
<dbReference type="FunFam" id="3.40.640.10:FF:000010">
    <property type="entry name" value="Phosphoserine aminotransferase"/>
    <property type="match status" value="1"/>
</dbReference>
<dbReference type="InterPro" id="IPR015422">
    <property type="entry name" value="PyrdxlP-dep_Trfase_small"/>
</dbReference>
<dbReference type="InterPro" id="IPR022278">
    <property type="entry name" value="Pser_aminoTfrase"/>
</dbReference>
<dbReference type="HAMAP" id="MF_00160">
    <property type="entry name" value="SerC_aminotrans_5"/>
    <property type="match status" value="1"/>
</dbReference>
<dbReference type="GO" id="GO:0005737">
    <property type="term" value="C:cytoplasm"/>
    <property type="evidence" value="ECO:0007669"/>
    <property type="project" value="TreeGrafter"/>
</dbReference>
<dbReference type="AlphaFoldDB" id="A0A1S6KZL0"/>
<dbReference type="InterPro" id="IPR015421">
    <property type="entry name" value="PyrdxlP-dep_Trfase_major"/>
</dbReference>
<proteinExistence type="evidence at transcript level"/>
<keyword evidence="7 13" id="KW-0808">Transferase</keyword>
<dbReference type="NCBIfam" id="TIGR01364">
    <property type="entry name" value="serC_1"/>
    <property type="match status" value="1"/>
</dbReference>
<feature type="domain" description="Aminotransferase class V" evidence="12">
    <location>
        <begin position="3"/>
        <end position="348"/>
    </location>
</feature>
<dbReference type="SUPFAM" id="SSF53383">
    <property type="entry name" value="PLP-dependent transferases"/>
    <property type="match status" value="1"/>
</dbReference>
<dbReference type="PANTHER" id="PTHR43247">
    <property type="entry name" value="PHOSPHOSERINE AMINOTRANSFERASE"/>
    <property type="match status" value="1"/>
</dbReference>
<evidence type="ECO:0000313" key="13">
    <source>
        <dbReference type="EMBL" id="AQT27179.1"/>
    </source>
</evidence>
<dbReference type="EC" id="2.6.1.52" evidence="4"/>
<evidence type="ECO:0000256" key="6">
    <source>
        <dbReference type="ARBA" id="ARBA00022605"/>
    </source>
</evidence>
<evidence type="ECO:0000256" key="11">
    <source>
        <dbReference type="ARBA" id="ARBA00049007"/>
    </source>
</evidence>
<dbReference type="UniPathway" id="UPA00135">
    <property type="reaction ID" value="UER00197"/>
</dbReference>
<keyword evidence="5 13" id="KW-0032">Aminotransferase</keyword>
<dbReference type="InterPro" id="IPR000192">
    <property type="entry name" value="Aminotrans_V_dom"/>
</dbReference>
<dbReference type="UniPathway" id="UPA00244">
    <property type="reaction ID" value="UER00311"/>
</dbReference>
<evidence type="ECO:0000256" key="5">
    <source>
        <dbReference type="ARBA" id="ARBA00022576"/>
    </source>
</evidence>
<sequence>MVINFGAGPSKLPEEVLSGVQKDLLNYNGIGISVMEMSHRSKDYAVINDTAQQNVRELLNVPQEYAVLFMQGGATGIFASVPMNLMPRTGTADYFVTGIWSAKAAKEASKYGKVNMVLPKTDKYEGVPDKSAWKLDPNASYVYYCDNETVNGIEFPFIPETNGVPLVADMSSNILTRNFDIRKFAIIFAGAQKNIGPPGVTLVIARRDLLGKAMPICPLILDLAVMDKDNSLHNTCPTFSIFVMGRVFEWIKSNGGVNGMEDLSRMKSSLLYEAINQSNGFYSCTVKEGFRSRTNIPFRIANGNVDLEKKFVEEAKAQGMIQLAGHRLVGGLRASFYNAHTISEAKALISFMKEFQKKYISTV</sequence>
<evidence type="ECO:0000256" key="2">
    <source>
        <dbReference type="ARBA" id="ARBA00005099"/>
    </source>
</evidence>
<comment type="cofactor">
    <cofactor evidence="1">
        <name>pyridoxal 5'-phosphate</name>
        <dbReference type="ChEBI" id="CHEBI:597326"/>
    </cofactor>
</comment>
<reference evidence="13" key="2">
    <citation type="journal article" date="2014" name="Insect Mol. Biol.">
        <title>Constructing the major biosynthesis pathways for amino acids in the brown planthopper, Nilaparvata lugens?Stal (Hemiptera: Delphacidae), based on the transcriptome data.</title>
        <authorList>
            <person name="Wan P.J."/>
            <person name="Yang L."/>
            <person name="Wang W.X."/>
            <person name="Fan J.M."/>
            <person name="Fu Q."/>
            <person name="Li G.Q."/>
        </authorList>
    </citation>
    <scope>NUCLEOTIDE SEQUENCE</scope>
</reference>
<evidence type="ECO:0000259" key="12">
    <source>
        <dbReference type="Pfam" id="PF00266"/>
    </source>
</evidence>
<evidence type="ECO:0000256" key="1">
    <source>
        <dbReference type="ARBA" id="ARBA00001933"/>
    </source>
</evidence>
<comment type="pathway">
    <text evidence="2">Amino-acid biosynthesis; L-serine biosynthesis; L-serine from 3-phospho-D-glycerate: step 2/3.</text>
</comment>
<keyword evidence="6" id="KW-0028">Amino-acid biosynthesis</keyword>
<dbReference type="GO" id="GO:0004648">
    <property type="term" value="F:O-phospho-L-serine:2-oxoglutarate aminotransferase activity"/>
    <property type="evidence" value="ECO:0007669"/>
    <property type="project" value="UniProtKB-EC"/>
</dbReference>
<dbReference type="GO" id="GO:0030170">
    <property type="term" value="F:pyridoxal phosphate binding"/>
    <property type="evidence" value="ECO:0007669"/>
    <property type="project" value="TreeGrafter"/>
</dbReference>
<dbReference type="FunFam" id="3.90.1150.10:FF:000006">
    <property type="entry name" value="Phosphoserine aminotransferase"/>
    <property type="match status" value="1"/>
</dbReference>
<protein>
    <recommendedName>
        <fullName evidence="4">phosphoserine transaminase</fullName>
        <ecNumber evidence="4">2.6.1.52</ecNumber>
    </recommendedName>
</protein>
<reference evidence="13" key="1">
    <citation type="submission" date="2012-11" db="EMBL/GenBank/DDBJ databases">
        <authorList>
            <person name="Lucero-Rivera Y.E."/>
            <person name="Tovar-Ramirez D."/>
        </authorList>
    </citation>
    <scope>NUCLEOTIDE SEQUENCE</scope>
</reference>
<evidence type="ECO:0000256" key="8">
    <source>
        <dbReference type="ARBA" id="ARBA00022898"/>
    </source>
</evidence>
<keyword evidence="9" id="KW-0718">Serine biosynthesis</keyword>
<evidence type="ECO:0000256" key="7">
    <source>
        <dbReference type="ARBA" id="ARBA00022679"/>
    </source>
</evidence>
<dbReference type="OrthoDB" id="1703350at2759"/>
<dbReference type="NCBIfam" id="NF003764">
    <property type="entry name" value="PRK05355.1"/>
    <property type="match status" value="1"/>
</dbReference>
<dbReference type="PIRSF" id="PIRSF000525">
    <property type="entry name" value="SerC"/>
    <property type="match status" value="1"/>
</dbReference>
<dbReference type="Gene3D" id="3.90.1150.10">
    <property type="entry name" value="Aspartate Aminotransferase, domain 1"/>
    <property type="match status" value="1"/>
</dbReference>
<evidence type="ECO:0000256" key="4">
    <source>
        <dbReference type="ARBA" id="ARBA00013030"/>
    </source>
</evidence>
<name>A0A1S6KZL0_NILLU</name>
<dbReference type="GO" id="GO:0006564">
    <property type="term" value="P:L-serine biosynthetic process"/>
    <property type="evidence" value="ECO:0007669"/>
    <property type="project" value="UniProtKB-KW"/>
</dbReference>
<dbReference type="PANTHER" id="PTHR43247:SF1">
    <property type="entry name" value="PHOSPHOSERINE AMINOTRANSFERASE"/>
    <property type="match status" value="1"/>
</dbReference>
<keyword evidence="8" id="KW-0663">Pyridoxal phosphate</keyword>
<dbReference type="InterPro" id="IPR015424">
    <property type="entry name" value="PyrdxlP-dep_Trfase"/>
</dbReference>
<organism evidence="13">
    <name type="scientific">Nilaparvata lugens</name>
    <name type="common">Brown planthopper</name>
    <dbReference type="NCBI Taxonomy" id="108931"/>
    <lineage>
        <taxon>Eukaryota</taxon>
        <taxon>Metazoa</taxon>
        <taxon>Ecdysozoa</taxon>
        <taxon>Arthropoda</taxon>
        <taxon>Hexapoda</taxon>
        <taxon>Insecta</taxon>
        <taxon>Pterygota</taxon>
        <taxon>Neoptera</taxon>
        <taxon>Paraneoptera</taxon>
        <taxon>Hemiptera</taxon>
        <taxon>Auchenorrhyncha</taxon>
        <taxon>Fulgoroidea</taxon>
        <taxon>Delphacidae</taxon>
        <taxon>Delphacinae</taxon>
        <taxon>Nilaparvata</taxon>
    </lineage>
</organism>
<dbReference type="Pfam" id="PF00266">
    <property type="entry name" value="Aminotran_5"/>
    <property type="match status" value="1"/>
</dbReference>
<comment type="similarity">
    <text evidence="3">Belongs to the class-V pyridoxal-phosphate-dependent aminotransferase family. SerC subfamily.</text>
</comment>
<dbReference type="Gene3D" id="3.40.640.10">
    <property type="entry name" value="Type I PLP-dependent aspartate aminotransferase-like (Major domain)"/>
    <property type="match status" value="1"/>
</dbReference>
<comment type="catalytic activity">
    <reaction evidence="11">
        <text>O-phospho-L-serine + 2-oxoglutarate = 3-phosphooxypyruvate + L-glutamate</text>
        <dbReference type="Rhea" id="RHEA:14329"/>
        <dbReference type="ChEBI" id="CHEBI:16810"/>
        <dbReference type="ChEBI" id="CHEBI:18110"/>
        <dbReference type="ChEBI" id="CHEBI:29985"/>
        <dbReference type="ChEBI" id="CHEBI:57524"/>
        <dbReference type="EC" id="2.6.1.52"/>
    </reaction>
</comment>
<accession>A0A1S6KZL0</accession>
<evidence type="ECO:0000256" key="10">
    <source>
        <dbReference type="ARBA" id="ARBA00047630"/>
    </source>
</evidence>
<evidence type="ECO:0000256" key="3">
    <source>
        <dbReference type="ARBA" id="ARBA00006904"/>
    </source>
</evidence>
<dbReference type="EMBL" id="KC223369">
    <property type="protein sequence ID" value="AQT27179.1"/>
    <property type="molecule type" value="mRNA"/>
</dbReference>